<gene>
    <name evidence="1" type="ORF">DFW101_1986</name>
</gene>
<accession>G7Q6Q7</accession>
<dbReference type="HOGENOM" id="CLU_164523_0_0_7"/>
<dbReference type="Proteomes" id="UP000004662">
    <property type="component" value="Chromosome"/>
</dbReference>
<proteinExistence type="predicted"/>
<dbReference type="EMBL" id="CM001368">
    <property type="protein sequence ID" value="EHJ47992.1"/>
    <property type="molecule type" value="Genomic_DNA"/>
</dbReference>
<evidence type="ECO:0000313" key="2">
    <source>
        <dbReference type="Proteomes" id="UP000004662"/>
    </source>
</evidence>
<sequence>MAEQPVVPQHVIDAFHMMWGPFPEVVMLLHKSRVILAVNDVAHAAGVPLGVRCSSLNPENKTDGHCRQCRALEALRSGGPLEAFSVAGGKRMKAYWLPLKEAPDVYVHFGVSIGREIDAALAEAGCA</sequence>
<protein>
    <submittedName>
        <fullName evidence="1">Uncharacterized protein</fullName>
    </submittedName>
</protein>
<dbReference type="RefSeq" id="WP_009181377.1">
    <property type="nucleotide sequence ID" value="NZ_CM001368.1"/>
</dbReference>
<organism evidence="1 2">
    <name type="scientific">Solidesulfovibrio carbinoliphilus subsp. oakridgensis</name>
    <dbReference type="NCBI Taxonomy" id="694327"/>
    <lineage>
        <taxon>Bacteria</taxon>
        <taxon>Pseudomonadati</taxon>
        <taxon>Thermodesulfobacteriota</taxon>
        <taxon>Desulfovibrionia</taxon>
        <taxon>Desulfovibrionales</taxon>
        <taxon>Desulfovibrionaceae</taxon>
        <taxon>Solidesulfovibrio</taxon>
    </lineage>
</organism>
<keyword evidence="2" id="KW-1185">Reference proteome</keyword>
<name>G7Q6Q7_9BACT</name>
<dbReference type="STRING" id="694327.DFW101_1986"/>
<evidence type="ECO:0000313" key="1">
    <source>
        <dbReference type="EMBL" id="EHJ47992.1"/>
    </source>
</evidence>
<reference evidence="2" key="1">
    <citation type="journal article" date="2015" name="Genome Announc.">
        <title>High-Quality Draft Genome Sequence of Desulfovibrio carbinoliphilus FW-101-2B, an Organic Acid-Oxidizing Sulfate-Reducing Bacterium Isolated from Uranium(VI)-Contaminated Groundwater.</title>
        <authorList>
            <person name="Ramsay B.D."/>
            <person name="Hwang C."/>
            <person name="Woo H.L."/>
            <person name="Carroll S.L."/>
            <person name="Lucas S."/>
            <person name="Han J."/>
            <person name="Lapidus A.L."/>
            <person name="Cheng J.F."/>
            <person name="Goodwin L.A."/>
            <person name="Pitluck S."/>
            <person name="Peters L."/>
            <person name="Chertkov O."/>
            <person name="Held B."/>
            <person name="Detter J.C."/>
            <person name="Han C.S."/>
            <person name="Tapia R."/>
            <person name="Land M.L."/>
            <person name="Hauser L.J."/>
            <person name="Kyrpides N.C."/>
            <person name="Ivanova N.N."/>
            <person name="Mikhailova N."/>
            <person name="Pagani I."/>
            <person name="Woyke T."/>
            <person name="Arkin A.P."/>
            <person name="Dehal P."/>
            <person name="Chivian D."/>
            <person name="Criddle C.S."/>
            <person name="Wu W."/>
            <person name="Chakraborty R."/>
            <person name="Hazen T.C."/>
            <person name="Fields M.W."/>
        </authorList>
    </citation>
    <scope>NUCLEOTIDE SEQUENCE [LARGE SCALE GENOMIC DNA]</scope>
    <source>
        <strain evidence="2">FW-101-2B</strain>
    </source>
</reference>
<dbReference type="AlphaFoldDB" id="G7Q6Q7"/>
<dbReference type="OrthoDB" id="5421973at2"/>
<dbReference type="eggNOG" id="ENOG5032UW0">
    <property type="taxonomic scope" value="Bacteria"/>
</dbReference>